<proteinExistence type="predicted"/>
<gene>
    <name evidence="2" type="ORF">ATANTOWER_020235</name>
</gene>
<accession>A0ABU7CCG1</accession>
<protein>
    <submittedName>
        <fullName evidence="2">Uncharacterized protein</fullName>
    </submittedName>
</protein>
<dbReference type="Proteomes" id="UP001345963">
    <property type="component" value="Unassembled WGS sequence"/>
</dbReference>
<evidence type="ECO:0000313" key="3">
    <source>
        <dbReference type="Proteomes" id="UP001345963"/>
    </source>
</evidence>
<evidence type="ECO:0000256" key="1">
    <source>
        <dbReference type="SAM" id="MobiDB-lite"/>
    </source>
</evidence>
<evidence type="ECO:0000313" key="2">
    <source>
        <dbReference type="EMBL" id="MED6259284.1"/>
    </source>
</evidence>
<comment type="caution">
    <text evidence="2">The sequence shown here is derived from an EMBL/GenBank/DDBJ whole genome shotgun (WGS) entry which is preliminary data.</text>
</comment>
<dbReference type="EMBL" id="JAHUTI010082956">
    <property type="protein sequence ID" value="MED6259284.1"/>
    <property type="molecule type" value="Genomic_DNA"/>
</dbReference>
<reference evidence="2 3" key="1">
    <citation type="submission" date="2021-07" db="EMBL/GenBank/DDBJ databases">
        <authorList>
            <person name="Palmer J.M."/>
        </authorList>
    </citation>
    <scope>NUCLEOTIDE SEQUENCE [LARGE SCALE GENOMIC DNA]</scope>
    <source>
        <strain evidence="2 3">AT_MEX2019</strain>
        <tissue evidence="2">Muscle</tissue>
    </source>
</reference>
<name>A0ABU7CCG1_9TELE</name>
<organism evidence="2 3">
    <name type="scientific">Ataeniobius toweri</name>
    <dbReference type="NCBI Taxonomy" id="208326"/>
    <lineage>
        <taxon>Eukaryota</taxon>
        <taxon>Metazoa</taxon>
        <taxon>Chordata</taxon>
        <taxon>Craniata</taxon>
        <taxon>Vertebrata</taxon>
        <taxon>Euteleostomi</taxon>
        <taxon>Actinopterygii</taxon>
        <taxon>Neopterygii</taxon>
        <taxon>Teleostei</taxon>
        <taxon>Neoteleostei</taxon>
        <taxon>Acanthomorphata</taxon>
        <taxon>Ovalentaria</taxon>
        <taxon>Atherinomorphae</taxon>
        <taxon>Cyprinodontiformes</taxon>
        <taxon>Goodeidae</taxon>
        <taxon>Ataeniobius</taxon>
    </lineage>
</organism>
<feature type="region of interest" description="Disordered" evidence="1">
    <location>
        <begin position="1"/>
        <end position="36"/>
    </location>
</feature>
<keyword evidence="3" id="KW-1185">Reference proteome</keyword>
<sequence>MQVQGGNPGVNNHFGPGGSISPVKQKQEGLTPGSQYSIEMPLTNETSLRCQASHNLCVAPAQPKIKLDQTIPVHPVVLFLHRFEKVRCFMLYSHLPLLVRFKRTRVRFPPWSGSFEEV</sequence>